<dbReference type="GO" id="GO:0042910">
    <property type="term" value="F:xenobiotic transmembrane transporter activity"/>
    <property type="evidence" value="ECO:0007669"/>
    <property type="project" value="TreeGrafter"/>
</dbReference>
<feature type="transmembrane region" description="Helical" evidence="8">
    <location>
        <begin position="995"/>
        <end position="1017"/>
    </location>
</feature>
<dbReference type="GO" id="GO:0005886">
    <property type="term" value="C:plasma membrane"/>
    <property type="evidence" value="ECO:0007669"/>
    <property type="project" value="UniProtKB-SubCell"/>
</dbReference>
<feature type="transmembrane region" description="Helical" evidence="8">
    <location>
        <begin position="439"/>
        <end position="456"/>
    </location>
</feature>
<evidence type="ECO:0000256" key="6">
    <source>
        <dbReference type="ARBA" id="ARBA00022989"/>
    </source>
</evidence>
<feature type="transmembrane region" description="Helical" evidence="8">
    <location>
        <begin position="962"/>
        <end position="983"/>
    </location>
</feature>
<dbReference type="AlphaFoldDB" id="A0A1B8ZG90"/>
<dbReference type="NCBIfam" id="TIGR00914">
    <property type="entry name" value="2A0601"/>
    <property type="match status" value="1"/>
</dbReference>
<keyword evidence="5 8" id="KW-0812">Transmembrane</keyword>
<dbReference type="Gene3D" id="3.30.2090.10">
    <property type="entry name" value="Multidrug efflux transporter AcrB TolC docking domain, DN and DC subdomains"/>
    <property type="match status" value="2"/>
</dbReference>
<reference evidence="9 10" key="1">
    <citation type="submission" date="2016-07" db="EMBL/GenBank/DDBJ databases">
        <authorList>
            <person name="Jeong J.-J."/>
            <person name="Kim D.W."/>
            <person name="Sang M.K."/>
            <person name="Choi I.-G."/>
            <person name="Kim K.D."/>
        </authorList>
    </citation>
    <scope>NUCLEOTIDE SEQUENCE [LARGE SCALE GENOMIC DNA]</scope>
    <source>
        <strain evidence="9 10">UTM-3</strain>
    </source>
</reference>
<proteinExistence type="inferred from homology"/>
<gene>
    <name evidence="9" type="ORF">BBI01_11780</name>
</gene>
<evidence type="ECO:0000256" key="5">
    <source>
        <dbReference type="ARBA" id="ARBA00022692"/>
    </source>
</evidence>
<dbReference type="Gene3D" id="3.30.70.1440">
    <property type="entry name" value="Multidrug efflux transporter AcrB pore domain"/>
    <property type="match status" value="1"/>
</dbReference>
<keyword evidence="4" id="KW-1003">Cell membrane</keyword>
<evidence type="ECO:0000313" key="9">
    <source>
        <dbReference type="EMBL" id="OCA70622.1"/>
    </source>
</evidence>
<feature type="transmembrane region" description="Helical" evidence="8">
    <location>
        <begin position="888"/>
        <end position="905"/>
    </location>
</feature>
<evidence type="ECO:0000256" key="7">
    <source>
        <dbReference type="ARBA" id="ARBA00023136"/>
    </source>
</evidence>
<dbReference type="GO" id="GO:0008324">
    <property type="term" value="F:monoatomic cation transmembrane transporter activity"/>
    <property type="evidence" value="ECO:0007669"/>
    <property type="project" value="InterPro"/>
</dbReference>
<organism evidence="9 10">
    <name type="scientific">Chryseobacterium artocarpi</name>
    <dbReference type="NCBI Taxonomy" id="1414727"/>
    <lineage>
        <taxon>Bacteria</taxon>
        <taxon>Pseudomonadati</taxon>
        <taxon>Bacteroidota</taxon>
        <taxon>Flavobacteriia</taxon>
        <taxon>Flavobacteriales</taxon>
        <taxon>Weeksellaceae</taxon>
        <taxon>Chryseobacterium group</taxon>
        <taxon>Chryseobacterium</taxon>
    </lineage>
</organism>
<keyword evidence="6 8" id="KW-1133">Transmembrane helix</keyword>
<dbReference type="SUPFAM" id="SSF82866">
    <property type="entry name" value="Multidrug efflux transporter AcrB transmembrane domain"/>
    <property type="match status" value="2"/>
</dbReference>
<feature type="transmembrane region" description="Helical" evidence="8">
    <location>
        <begin position="389"/>
        <end position="412"/>
    </location>
</feature>
<evidence type="ECO:0000256" key="3">
    <source>
        <dbReference type="ARBA" id="ARBA00022448"/>
    </source>
</evidence>
<dbReference type="PANTHER" id="PTHR32063">
    <property type="match status" value="1"/>
</dbReference>
<dbReference type="Proteomes" id="UP000092651">
    <property type="component" value="Unassembled WGS sequence"/>
</dbReference>
<feature type="transmembrane region" description="Helical" evidence="8">
    <location>
        <begin position="468"/>
        <end position="494"/>
    </location>
</feature>
<evidence type="ECO:0000256" key="1">
    <source>
        <dbReference type="ARBA" id="ARBA00004651"/>
    </source>
</evidence>
<dbReference type="RefSeq" id="WP_065395033.1">
    <property type="nucleotide sequence ID" value="NZ_MAYH01000034.1"/>
</dbReference>
<dbReference type="Gene3D" id="3.30.70.1320">
    <property type="entry name" value="Multidrug efflux transporter AcrB pore domain like"/>
    <property type="match status" value="1"/>
</dbReference>
<feature type="transmembrane region" description="Helical" evidence="8">
    <location>
        <begin position="337"/>
        <end position="356"/>
    </location>
</feature>
<name>A0A1B8ZG90_9FLAO</name>
<dbReference type="PRINTS" id="PR00702">
    <property type="entry name" value="ACRIFLAVINRP"/>
</dbReference>
<feature type="transmembrane region" description="Helical" evidence="8">
    <location>
        <begin position="12"/>
        <end position="30"/>
    </location>
</feature>
<dbReference type="Gene3D" id="3.30.70.1430">
    <property type="entry name" value="Multidrug efflux transporter AcrB pore domain"/>
    <property type="match status" value="2"/>
</dbReference>
<feature type="transmembrane region" description="Helical" evidence="8">
    <location>
        <begin position="917"/>
        <end position="941"/>
    </location>
</feature>
<dbReference type="EMBL" id="MAYH01000034">
    <property type="protein sequence ID" value="OCA70622.1"/>
    <property type="molecule type" value="Genomic_DNA"/>
</dbReference>
<accession>A0A1B8ZG90</accession>
<dbReference type="SUPFAM" id="SSF82714">
    <property type="entry name" value="Multidrug efflux transporter AcrB TolC docking domain, DN and DC subdomains"/>
    <property type="match status" value="2"/>
</dbReference>
<comment type="subcellular location">
    <subcellularLocation>
        <location evidence="1">Cell membrane</location>
        <topology evidence="1">Multi-pass membrane protein</topology>
    </subcellularLocation>
</comment>
<evidence type="ECO:0000256" key="8">
    <source>
        <dbReference type="SAM" id="Phobius"/>
    </source>
</evidence>
<dbReference type="Gene3D" id="1.20.1640.10">
    <property type="entry name" value="Multidrug efflux transporter AcrB transmembrane domain"/>
    <property type="match status" value="2"/>
</dbReference>
<dbReference type="OrthoDB" id="9758757at2"/>
<evidence type="ECO:0000313" key="10">
    <source>
        <dbReference type="Proteomes" id="UP000092651"/>
    </source>
</evidence>
<comment type="caution">
    <text evidence="9">The sequence shown here is derived from an EMBL/GenBank/DDBJ whole genome shotgun (WGS) entry which is preliminary data.</text>
</comment>
<protein>
    <recommendedName>
        <fullName evidence="11">Cation transporter</fullName>
    </recommendedName>
</protein>
<evidence type="ECO:0000256" key="2">
    <source>
        <dbReference type="ARBA" id="ARBA00010942"/>
    </source>
</evidence>
<dbReference type="InterPro" id="IPR001036">
    <property type="entry name" value="Acrflvin-R"/>
</dbReference>
<dbReference type="InterPro" id="IPR004763">
    <property type="entry name" value="CusA-like"/>
</dbReference>
<evidence type="ECO:0000256" key="4">
    <source>
        <dbReference type="ARBA" id="ARBA00022475"/>
    </source>
</evidence>
<comment type="similarity">
    <text evidence="2">Belongs to the resistance-nodulation-cell division (RND) (TC 2.A.6) family.</text>
</comment>
<dbReference type="InterPro" id="IPR027463">
    <property type="entry name" value="AcrB_DN_DC_subdom"/>
</dbReference>
<keyword evidence="7 8" id="KW-0472">Membrane</keyword>
<dbReference type="Pfam" id="PF00873">
    <property type="entry name" value="ACR_tran"/>
    <property type="match status" value="1"/>
</dbReference>
<keyword evidence="10" id="KW-1185">Reference proteome</keyword>
<sequence>MKKLLTVSIQKKWLILALFILLGFFGYYSWTKLSVEAYPDIADTTSQVVTQVQGLAAEEVEQQITIPLERALNGIPGMHVMRSKSTFGLSMITIVFDDGIDDYWARQRIQERLAEVSLPYGAQPGLDPLTSPVGEIYRYVIESDNHSLRELTDLQNFVIIPRIKQVSGIADVTNFGGITTQFQIELDPNKLEQYGLSLAEIIETISKNNASAGGSMLPRGDLAYVVRGIGLIKNLDDLGKTVVKTEKGVPVFLNDIGTLKYGNLERKGILGFTDRNRNYNESVGGIVLLLKGQNPSQVLIGVHEAVDELNKNILPAGVKIHTYLDRTDLVKTTLNTVSHTLTEGIVLVIIILIVFLGSWRGALLTAITIPFSLLIAFILMHFTNIPANLLSLGAIDFGIIVDGSIVMLEAILRQREEHPDKELEEKTIIQKATEIAKPIFFSGIIIITAYLPLFAFERVEKKLFTPMAFTVGYALLGALAVALLLIPGLAYMIYRKPRKLYHNQWLEKVSNAYGKGIDKIMSAPKKIFIPAGIVLLGAGILSYSVGKDFLPELDEGSIWLQVQLPPGISLKKAQEMSDSLRLRTMKHSEVTYIMVQAGRNDDGTDPWTASHFEVSVGIKPYKEWASGKTKADLIKELAEDYKEMPGFTVGFSQPMIDGVMDKISGAHSELVVKIYGDDFAGTRQVAENVLSLLKTIPGSADLAIDQEPPLPQLQIIADRNKIAQYGLNVSDVTDLIETALGGKAVSQIFIGNKVYDISCRYVENSRNTPEKIGNLMLASSSGAKIPLSQIATVKLSTGESTITREMNKRHLTVKLNLRGRDLTSFLNDAQKSIEKNIRYDHEKYQIKWGGQFENKNRAYSRLAVIVPLALAVMFLLLYGAFGTFRQALILMSIIPLALFGGMLALNIRGMSLNVSSAVGFIALFGVAIQNGVIMVSHINTLRKGGVPLKASVIQGAKDRFRPVLMTASVAIIGLLPASLATGIGSDVQRPLATVIVYGLMFSTFLTLFVLPAIYYLAEYRFEKQNATSHEI</sequence>
<evidence type="ECO:0008006" key="11">
    <source>
        <dbReference type="Google" id="ProtNLM"/>
    </source>
</evidence>
<feature type="transmembrane region" description="Helical" evidence="8">
    <location>
        <begin position="862"/>
        <end position="881"/>
    </location>
</feature>
<feature type="transmembrane region" description="Helical" evidence="8">
    <location>
        <begin position="527"/>
        <end position="545"/>
    </location>
</feature>
<keyword evidence="3" id="KW-0813">Transport</keyword>
<feature type="transmembrane region" description="Helical" evidence="8">
    <location>
        <begin position="363"/>
        <end position="383"/>
    </location>
</feature>
<dbReference type="SUPFAM" id="SSF82693">
    <property type="entry name" value="Multidrug efflux transporter AcrB pore domain, PN1, PN2, PC1 and PC2 subdomains"/>
    <property type="match status" value="3"/>
</dbReference>
<dbReference type="PANTHER" id="PTHR32063:SF17">
    <property type="entry name" value="CATION EFFLUX SYSTEM PROTEIN"/>
    <property type="match status" value="1"/>
</dbReference>